<gene>
    <name evidence="2" type="ORF">MTUNDRAET4_1083</name>
</gene>
<proteinExistence type="predicted"/>
<protein>
    <submittedName>
        <fullName evidence="2">Uncharacterized protein</fullName>
    </submittedName>
</protein>
<dbReference type="AlphaFoldDB" id="A0A4U8YX93"/>
<organism evidence="2 3">
    <name type="scientific">Methylocella tundrae</name>
    <dbReference type="NCBI Taxonomy" id="227605"/>
    <lineage>
        <taxon>Bacteria</taxon>
        <taxon>Pseudomonadati</taxon>
        <taxon>Pseudomonadota</taxon>
        <taxon>Alphaproteobacteria</taxon>
        <taxon>Hyphomicrobiales</taxon>
        <taxon>Beijerinckiaceae</taxon>
        <taxon>Methylocella</taxon>
    </lineage>
</organism>
<evidence type="ECO:0000313" key="3">
    <source>
        <dbReference type="Proteomes" id="UP000294360"/>
    </source>
</evidence>
<feature type="compositionally biased region" description="Basic and acidic residues" evidence="1">
    <location>
        <begin position="1"/>
        <end position="11"/>
    </location>
</feature>
<feature type="region of interest" description="Disordered" evidence="1">
    <location>
        <begin position="1"/>
        <end position="24"/>
    </location>
</feature>
<sequence length="143" mass="16008">MIDLEQFERRLRQPNTAGRADEDPLAELARLVGGQDDDAYKADPYKAVFEQKGQQPSAGRAETHDDYADAYETERWREPAPDDLAEQERLISGNFASIEAGLRATGRPPAGLAPGRFEQLSDGGSVRRLALPRRRSLCLRLWL</sequence>
<accession>A0A4U8YX93</accession>
<evidence type="ECO:0000313" key="2">
    <source>
        <dbReference type="EMBL" id="VFU07976.1"/>
    </source>
</evidence>
<dbReference type="KEGG" id="mtun:MTUNDRAET4_1083"/>
<name>A0A4U8YX93_METTU</name>
<dbReference type="Proteomes" id="UP000294360">
    <property type="component" value="Chromosome"/>
</dbReference>
<dbReference type="EMBL" id="LR536450">
    <property type="protein sequence ID" value="VFU07976.1"/>
    <property type="molecule type" value="Genomic_DNA"/>
</dbReference>
<reference evidence="2 3" key="1">
    <citation type="submission" date="2019-03" db="EMBL/GenBank/DDBJ databases">
        <authorList>
            <person name="Kox A.R. M."/>
        </authorList>
    </citation>
    <scope>NUCLEOTIDE SEQUENCE [LARGE SCALE GENOMIC DNA]</scope>
    <source>
        <strain evidence="2">MTUNDRAET4 annotated genome</strain>
    </source>
</reference>
<evidence type="ECO:0000256" key="1">
    <source>
        <dbReference type="SAM" id="MobiDB-lite"/>
    </source>
</evidence>